<protein>
    <submittedName>
        <fullName evidence="3">Rod shape-determining protein RodA</fullName>
    </submittedName>
</protein>
<keyword evidence="4" id="KW-1185">Reference proteome</keyword>
<dbReference type="RefSeq" id="WP_081506872.1">
    <property type="nucleotide sequence ID" value="NZ_CP020474.1"/>
</dbReference>
<dbReference type="EMBL" id="CP020474">
    <property type="protein sequence ID" value="ARE82917.1"/>
    <property type="molecule type" value="Genomic_DNA"/>
</dbReference>
<name>A0A1V0RMC2_9RHOB</name>
<gene>
    <name evidence="3" type="ORF">ROSMUCSMR3_01432</name>
</gene>
<evidence type="ECO:0000259" key="2">
    <source>
        <dbReference type="Pfam" id="PF14347"/>
    </source>
</evidence>
<sequence>MTRIIAITAATFLSLSFPLFAGDTPAPEGAEVYFVNLEDGAFVTAPVKVIFGLKGMGVAPAGTEKEATGHHHILVNRPPLGEGPDGEQELTVGLPADEYHRHFGGGQTEATLDLAPGTHTLQLVMGDLNHVPHAPPVVSDVITITVE</sequence>
<dbReference type="OrthoDB" id="531568at2"/>
<feature type="chain" id="PRO_5012844005" evidence="1">
    <location>
        <begin position="22"/>
        <end position="147"/>
    </location>
</feature>
<dbReference type="Proteomes" id="UP000192273">
    <property type="component" value="Chromosome"/>
</dbReference>
<dbReference type="KEGG" id="rmm:ROSMUCSMR3_01432"/>
<evidence type="ECO:0000256" key="1">
    <source>
        <dbReference type="SAM" id="SignalP"/>
    </source>
</evidence>
<evidence type="ECO:0000313" key="4">
    <source>
        <dbReference type="Proteomes" id="UP000192273"/>
    </source>
</evidence>
<accession>A0A1V0RMC2</accession>
<dbReference type="InterPro" id="IPR025512">
    <property type="entry name" value="DUF4399"/>
</dbReference>
<proteinExistence type="predicted"/>
<organism evidence="3 4">
    <name type="scientific">Roseovarius mucosus</name>
    <dbReference type="NCBI Taxonomy" id="215743"/>
    <lineage>
        <taxon>Bacteria</taxon>
        <taxon>Pseudomonadati</taxon>
        <taxon>Pseudomonadota</taxon>
        <taxon>Alphaproteobacteria</taxon>
        <taxon>Rhodobacterales</taxon>
        <taxon>Roseobacteraceae</taxon>
        <taxon>Roseovarius</taxon>
    </lineage>
</organism>
<feature type="domain" description="DUF4399" evidence="2">
    <location>
        <begin position="49"/>
        <end position="147"/>
    </location>
</feature>
<evidence type="ECO:0000313" key="3">
    <source>
        <dbReference type="EMBL" id="ARE82917.1"/>
    </source>
</evidence>
<keyword evidence="1" id="KW-0732">Signal</keyword>
<dbReference type="Pfam" id="PF14347">
    <property type="entry name" value="DUF4399"/>
    <property type="match status" value="1"/>
</dbReference>
<feature type="signal peptide" evidence="1">
    <location>
        <begin position="1"/>
        <end position="21"/>
    </location>
</feature>
<reference evidence="3 4" key="1">
    <citation type="submission" date="2017-03" db="EMBL/GenBank/DDBJ databases">
        <title>Genome Sequence of Roseovarius mucosus strain SMR3 Isolated from a culture of the Diatom Skeletonema marinoi.</title>
        <authorList>
            <person name="Topel M."/>
            <person name="Pinder M."/>
            <person name="Johansson O.N."/>
            <person name="Kourtchenko O."/>
            <person name="Godhe A."/>
            <person name="Clarke A.K."/>
        </authorList>
    </citation>
    <scope>NUCLEOTIDE SEQUENCE [LARGE SCALE GENOMIC DNA]</scope>
    <source>
        <strain evidence="3 4">SMR3</strain>
    </source>
</reference>
<dbReference type="AlphaFoldDB" id="A0A1V0RMC2"/>